<keyword evidence="2" id="KW-1185">Reference proteome</keyword>
<gene>
    <name evidence="1" type="ORF">BaRGS_00009299</name>
</gene>
<comment type="caution">
    <text evidence="1">The sequence shown here is derived from an EMBL/GenBank/DDBJ whole genome shotgun (WGS) entry which is preliminary data.</text>
</comment>
<proteinExistence type="predicted"/>
<dbReference type="Proteomes" id="UP001519460">
    <property type="component" value="Unassembled WGS sequence"/>
</dbReference>
<evidence type="ECO:0000313" key="1">
    <source>
        <dbReference type="EMBL" id="KAK7499324.1"/>
    </source>
</evidence>
<sequence>MSFGEIDPILSHGPQLPRRTDQVELSISVTLGRSCTQSFCLVPDSAGQEYVGRYKYLVQEEAESEDLCPPALDDHLPCRVPVRLEDAHVMGLAGRTVVRAL</sequence>
<dbReference type="AlphaFoldDB" id="A0ABD0LIF7"/>
<evidence type="ECO:0000313" key="2">
    <source>
        <dbReference type="Proteomes" id="UP001519460"/>
    </source>
</evidence>
<organism evidence="1 2">
    <name type="scientific">Batillaria attramentaria</name>
    <dbReference type="NCBI Taxonomy" id="370345"/>
    <lineage>
        <taxon>Eukaryota</taxon>
        <taxon>Metazoa</taxon>
        <taxon>Spiralia</taxon>
        <taxon>Lophotrochozoa</taxon>
        <taxon>Mollusca</taxon>
        <taxon>Gastropoda</taxon>
        <taxon>Caenogastropoda</taxon>
        <taxon>Sorbeoconcha</taxon>
        <taxon>Cerithioidea</taxon>
        <taxon>Batillariidae</taxon>
        <taxon>Batillaria</taxon>
    </lineage>
</organism>
<protein>
    <submittedName>
        <fullName evidence="1">Uncharacterized protein</fullName>
    </submittedName>
</protein>
<reference evidence="1 2" key="1">
    <citation type="journal article" date="2023" name="Sci. Data">
        <title>Genome assembly of the Korean intertidal mud-creeper Batillaria attramentaria.</title>
        <authorList>
            <person name="Patra A.K."/>
            <person name="Ho P.T."/>
            <person name="Jun S."/>
            <person name="Lee S.J."/>
            <person name="Kim Y."/>
            <person name="Won Y.J."/>
        </authorList>
    </citation>
    <scope>NUCLEOTIDE SEQUENCE [LARGE SCALE GENOMIC DNA]</scope>
    <source>
        <strain evidence="1">Wonlab-2016</strain>
    </source>
</reference>
<accession>A0ABD0LIF7</accession>
<dbReference type="EMBL" id="JACVVK020000044">
    <property type="protein sequence ID" value="KAK7499324.1"/>
    <property type="molecule type" value="Genomic_DNA"/>
</dbReference>
<name>A0ABD0LIF7_9CAEN</name>